<dbReference type="SUPFAM" id="SSF47226">
    <property type="entry name" value="Histidine-containing phosphotransfer domain, HPT domain"/>
    <property type="match status" value="1"/>
</dbReference>
<comment type="caution">
    <text evidence="4">The sequence shown here is derived from an EMBL/GenBank/DDBJ whole genome shotgun (WGS) entry which is preliminary data.</text>
</comment>
<dbReference type="GO" id="GO:0005829">
    <property type="term" value="C:cytosol"/>
    <property type="evidence" value="ECO:0007669"/>
    <property type="project" value="UniProtKB-SubCell"/>
</dbReference>
<evidence type="ECO:0000256" key="1">
    <source>
        <dbReference type="ARBA" id="ARBA00023012"/>
    </source>
</evidence>
<dbReference type="GO" id="GO:0005634">
    <property type="term" value="C:nucleus"/>
    <property type="evidence" value="ECO:0007669"/>
    <property type="project" value="UniProtKB-SubCell"/>
</dbReference>
<dbReference type="PANTHER" id="PTHR28242:SF43">
    <property type="entry name" value="HISTIDINE-CONTAINING PHOSPHOTRANSFER PROTEIN 4"/>
    <property type="match status" value="1"/>
</dbReference>
<organism evidence="4 5">
    <name type="scientific">Nepenthes gracilis</name>
    <name type="common">Slender pitcher plant</name>
    <dbReference type="NCBI Taxonomy" id="150966"/>
    <lineage>
        <taxon>Eukaryota</taxon>
        <taxon>Viridiplantae</taxon>
        <taxon>Streptophyta</taxon>
        <taxon>Embryophyta</taxon>
        <taxon>Tracheophyta</taxon>
        <taxon>Spermatophyta</taxon>
        <taxon>Magnoliopsida</taxon>
        <taxon>eudicotyledons</taxon>
        <taxon>Gunneridae</taxon>
        <taxon>Pentapetalae</taxon>
        <taxon>Caryophyllales</taxon>
        <taxon>Nepenthaceae</taxon>
        <taxon>Nepenthes</taxon>
    </lineage>
</organism>
<comment type="function">
    <text evidence="2">Functions as a two-component phosphorelay mediators between cytokinin sensor histidine kinases and response regulators (B-type ARRs). Plays an important role in propagating cytokinin signal transduction.</text>
</comment>
<keyword evidence="1 2" id="KW-0902">Two-component regulatory system</keyword>
<evidence type="ECO:0000313" key="5">
    <source>
        <dbReference type="Proteomes" id="UP001279734"/>
    </source>
</evidence>
<dbReference type="GO" id="GO:0009736">
    <property type="term" value="P:cytokinin-activated signaling pathway"/>
    <property type="evidence" value="ECO:0007669"/>
    <property type="project" value="UniProtKB-KW"/>
</dbReference>
<evidence type="ECO:0000313" key="4">
    <source>
        <dbReference type="EMBL" id="GMH13699.1"/>
    </source>
</evidence>
<dbReference type="InterPro" id="IPR045871">
    <property type="entry name" value="AHP1-5/YPD1"/>
</dbReference>
<reference evidence="4" key="1">
    <citation type="submission" date="2023-05" db="EMBL/GenBank/DDBJ databases">
        <title>Nepenthes gracilis genome sequencing.</title>
        <authorList>
            <person name="Fukushima K."/>
        </authorList>
    </citation>
    <scope>NUCLEOTIDE SEQUENCE</scope>
    <source>
        <strain evidence="4">SING2019-196</strain>
    </source>
</reference>
<keyword evidence="5" id="KW-1185">Reference proteome</keyword>
<sequence length="136" mass="15279">MQGFLDDLFLQLETIDDDEGSPKFVESVIGTYFTDATSKIEALGQELFGARRVRREVDKMRLRFNANDIEGLKDAYQLMRNEHLELRSRMLPYAELLHILNSQAPPPAVGPPADAVSVNNEDAESVDSNEPIAEDQ</sequence>
<protein>
    <recommendedName>
        <fullName evidence="2">Histidine-containing phosphotransfer protein</fullName>
    </recommendedName>
</protein>
<keyword evidence="2" id="KW-0932">Cytokinin signaling pathway</keyword>
<dbReference type="GO" id="GO:0043424">
    <property type="term" value="F:protein histidine kinase binding"/>
    <property type="evidence" value="ECO:0007669"/>
    <property type="project" value="UniProtKB-UniRule"/>
</dbReference>
<name>A0AAD3SMZ4_NEPGR</name>
<proteinExistence type="predicted"/>
<dbReference type="GO" id="GO:0000160">
    <property type="term" value="P:phosphorelay signal transduction system"/>
    <property type="evidence" value="ECO:0007669"/>
    <property type="project" value="UniProtKB-UniRule"/>
</dbReference>
<dbReference type="InterPro" id="IPR036641">
    <property type="entry name" value="HPT_dom_sf"/>
</dbReference>
<comment type="subcellular location">
    <subcellularLocation>
        <location evidence="2">Cytoplasm</location>
        <location evidence="2">Cytosol</location>
    </subcellularLocation>
    <subcellularLocation>
        <location evidence="2">Nucleus</location>
    </subcellularLocation>
</comment>
<dbReference type="Gene3D" id="1.20.120.160">
    <property type="entry name" value="HPT domain"/>
    <property type="match status" value="1"/>
</dbReference>
<accession>A0AAD3SMZ4</accession>
<evidence type="ECO:0000256" key="2">
    <source>
        <dbReference type="RuleBase" id="RU369004"/>
    </source>
</evidence>
<gene>
    <name evidence="4" type="ORF">Nepgr_015540</name>
</gene>
<dbReference type="GO" id="GO:0009927">
    <property type="term" value="F:histidine phosphotransfer kinase activity"/>
    <property type="evidence" value="ECO:0007669"/>
    <property type="project" value="UniProtKB-UniRule"/>
</dbReference>
<comment type="domain">
    <text evidence="2">Histidine-containing phosphotransfer domain (HPt) contains an active histidine that mediates the phosphotransfer.</text>
</comment>
<feature type="region of interest" description="Disordered" evidence="3">
    <location>
        <begin position="102"/>
        <end position="136"/>
    </location>
</feature>
<feature type="compositionally biased region" description="Acidic residues" evidence="3">
    <location>
        <begin position="121"/>
        <end position="136"/>
    </location>
</feature>
<dbReference type="PANTHER" id="PTHR28242">
    <property type="entry name" value="PHOSPHORELAY INTERMEDIATE PROTEIN YPD1"/>
    <property type="match status" value="1"/>
</dbReference>
<evidence type="ECO:0000256" key="3">
    <source>
        <dbReference type="SAM" id="MobiDB-lite"/>
    </source>
</evidence>
<dbReference type="EMBL" id="BSYO01000013">
    <property type="protein sequence ID" value="GMH13699.1"/>
    <property type="molecule type" value="Genomic_DNA"/>
</dbReference>
<dbReference type="AlphaFoldDB" id="A0AAD3SMZ4"/>
<dbReference type="Proteomes" id="UP001279734">
    <property type="component" value="Unassembled WGS sequence"/>
</dbReference>